<dbReference type="EMBL" id="LAZR01058947">
    <property type="protein sequence ID" value="KKK68837.1"/>
    <property type="molecule type" value="Genomic_DNA"/>
</dbReference>
<dbReference type="GO" id="GO:0005524">
    <property type="term" value="F:ATP binding"/>
    <property type="evidence" value="ECO:0007669"/>
    <property type="project" value="InterPro"/>
</dbReference>
<dbReference type="InterPro" id="IPR050747">
    <property type="entry name" value="Mitochondrial_chaperone_BCS1"/>
</dbReference>
<dbReference type="InterPro" id="IPR003959">
    <property type="entry name" value="ATPase_AAA_core"/>
</dbReference>
<dbReference type="GO" id="GO:0016887">
    <property type="term" value="F:ATP hydrolysis activity"/>
    <property type="evidence" value="ECO:0007669"/>
    <property type="project" value="InterPro"/>
</dbReference>
<accession>A0A0F8XI88</accession>
<dbReference type="InterPro" id="IPR027417">
    <property type="entry name" value="P-loop_NTPase"/>
</dbReference>
<feature type="domain" description="ATPase AAA-type core" evidence="1">
    <location>
        <begin position="74"/>
        <end position="187"/>
    </location>
</feature>
<dbReference type="SUPFAM" id="SSF52540">
    <property type="entry name" value="P-loop containing nucleoside triphosphate hydrolases"/>
    <property type="match status" value="1"/>
</dbReference>
<evidence type="ECO:0000259" key="1">
    <source>
        <dbReference type="Pfam" id="PF00004"/>
    </source>
</evidence>
<protein>
    <recommendedName>
        <fullName evidence="1">ATPase AAA-type core domain-containing protein</fullName>
    </recommendedName>
</protein>
<dbReference type="AlphaFoldDB" id="A0A0F8XI88"/>
<dbReference type="Gene3D" id="3.40.50.300">
    <property type="entry name" value="P-loop containing nucleotide triphosphate hydrolases"/>
    <property type="match status" value="1"/>
</dbReference>
<comment type="caution">
    <text evidence="2">The sequence shown here is derived from an EMBL/GenBank/DDBJ whole genome shotgun (WGS) entry which is preliminary data.</text>
</comment>
<reference evidence="2" key="1">
    <citation type="journal article" date="2015" name="Nature">
        <title>Complex archaea that bridge the gap between prokaryotes and eukaryotes.</title>
        <authorList>
            <person name="Spang A."/>
            <person name="Saw J.H."/>
            <person name="Jorgensen S.L."/>
            <person name="Zaremba-Niedzwiedzka K."/>
            <person name="Martijn J."/>
            <person name="Lind A.E."/>
            <person name="van Eijk R."/>
            <person name="Schleper C."/>
            <person name="Guy L."/>
            <person name="Ettema T.J."/>
        </authorList>
    </citation>
    <scope>NUCLEOTIDE SEQUENCE</scope>
</reference>
<feature type="non-terminal residue" evidence="2">
    <location>
        <position position="1"/>
    </location>
</feature>
<organism evidence="2">
    <name type="scientific">marine sediment metagenome</name>
    <dbReference type="NCBI Taxonomy" id="412755"/>
    <lineage>
        <taxon>unclassified sequences</taxon>
        <taxon>metagenomes</taxon>
        <taxon>ecological metagenomes</taxon>
    </lineage>
</organism>
<name>A0A0F8XI88_9ZZZZ</name>
<dbReference type="PANTHER" id="PTHR23070">
    <property type="entry name" value="BCS1 AAA-TYPE ATPASE"/>
    <property type="match status" value="1"/>
</dbReference>
<dbReference type="Pfam" id="PF00004">
    <property type="entry name" value="AAA"/>
    <property type="match status" value="1"/>
</dbReference>
<proteinExistence type="predicted"/>
<gene>
    <name evidence="2" type="ORF">LCGC14_2940070</name>
</gene>
<sequence>VVEHANRQNRDKTSVFINDKTGRWTQIRSFPKRPKASLFLKDDLVDLLIDDTDRFLRGRDWYYERGLPHRRGFLFWGPAGNGKSSIIHVLASELSLPIYLLSLSDFDVTDFSVAIAVGGLPDKCLLVIEDFEKINLENKQFTISGLLNAMDGPLASEGRLLIITANEIHSISDKFLRPGRIDRRWRIDNPEEKAIDICLDHFGVDGAIDRVDFIDNAITNEWSMAKVQQEVIVKTGALERGADLVKSDKLLSDMRIRVISPSSGSGAIEEEKPR</sequence>
<evidence type="ECO:0000313" key="2">
    <source>
        <dbReference type="EMBL" id="KKK68837.1"/>
    </source>
</evidence>